<feature type="domain" description="Acyltransferase 3" evidence="2">
    <location>
        <begin position="9"/>
        <end position="347"/>
    </location>
</feature>
<evidence type="ECO:0000256" key="1">
    <source>
        <dbReference type="SAM" id="MobiDB-lite"/>
    </source>
</evidence>
<dbReference type="InterPro" id="IPR002656">
    <property type="entry name" value="Acyl_transf_3_dom"/>
</dbReference>
<sequence>MHIEEGRNHTVDVVRVLSVAVVVVFHGFIFQASLTPEGSLRAEMWAPPIWVWGLSWLLMSMPAFFACGGFANALIVDKMVSRGTGFSHYLANRGRRLTGGLTLFVTFFAVIATAIAWTGYPDVAAELSRTLMFLLWFISVYLVIVLVAPFMVRLHDRFGAWVVVAMLLAIVVVDRFHLGFGRHDIGQLNMFLVWPLCHQVGIGYQRGWFRRGRVWGAWTVLFGSAAAIGALIAWFGYPASAVGFANAPSANHLPPTLAMALLGVAQVAAMGLVERSRIFARPGERAQAVLSRISALMMTVYLWHVPCLLVGGGGLLLLARMVPDAAPVLLSQPVVLLVGIVLIVTLVPLIGLLEYRLIPPLGTTQDRYLALLSFMLMIAGSMLVWHHGTALHWRYPLSTVGVVAIWAGASTMVRASRPAGVERVAADPLKQGRSPKASASGDRGVGRVS</sequence>
<comment type="caution">
    <text evidence="3">The sequence shown here is derived from an EMBL/GenBank/DDBJ whole genome shotgun (WGS) entry which is preliminary data.</text>
</comment>
<proteinExistence type="predicted"/>
<evidence type="ECO:0000313" key="3">
    <source>
        <dbReference type="EMBL" id="OCL31489.1"/>
    </source>
</evidence>
<dbReference type="Pfam" id="PF01757">
    <property type="entry name" value="Acyl_transf_3"/>
    <property type="match status" value="1"/>
</dbReference>
<feature type="region of interest" description="Disordered" evidence="1">
    <location>
        <begin position="424"/>
        <end position="449"/>
    </location>
</feature>
<evidence type="ECO:0000313" key="4">
    <source>
        <dbReference type="Proteomes" id="UP000093501"/>
    </source>
</evidence>
<organism evidence="3 4">
    <name type="scientific">Tessaracoccus lapidicaptus</name>
    <dbReference type="NCBI Taxonomy" id="1427523"/>
    <lineage>
        <taxon>Bacteria</taxon>
        <taxon>Bacillati</taxon>
        <taxon>Actinomycetota</taxon>
        <taxon>Actinomycetes</taxon>
        <taxon>Propionibacteriales</taxon>
        <taxon>Propionibacteriaceae</taxon>
        <taxon>Tessaracoccus</taxon>
    </lineage>
</organism>
<gene>
    <name evidence="3" type="ORF">BCR15_10060</name>
</gene>
<dbReference type="RefSeq" id="WP_068752725.1">
    <property type="nucleotide sequence ID" value="NZ_MBQD01000026.1"/>
</dbReference>
<accession>A0A1C0AHK3</accession>
<dbReference type="EMBL" id="MBQD01000026">
    <property type="protein sequence ID" value="OCL31489.1"/>
    <property type="molecule type" value="Genomic_DNA"/>
</dbReference>
<keyword evidence="4" id="KW-1185">Reference proteome</keyword>
<protein>
    <recommendedName>
        <fullName evidence="2">Acyltransferase 3 domain-containing protein</fullName>
    </recommendedName>
</protein>
<evidence type="ECO:0000259" key="2">
    <source>
        <dbReference type="Pfam" id="PF01757"/>
    </source>
</evidence>
<name>A0A1C0AHK3_9ACTN</name>
<dbReference type="Proteomes" id="UP000093501">
    <property type="component" value="Unassembled WGS sequence"/>
</dbReference>
<dbReference type="GO" id="GO:0016747">
    <property type="term" value="F:acyltransferase activity, transferring groups other than amino-acyl groups"/>
    <property type="evidence" value="ECO:0007669"/>
    <property type="project" value="InterPro"/>
</dbReference>
<dbReference type="AlphaFoldDB" id="A0A1C0AHK3"/>
<reference evidence="4" key="1">
    <citation type="submission" date="2016-07" db="EMBL/GenBank/DDBJ databases">
        <authorList>
            <person name="Florea S."/>
            <person name="Webb J.S."/>
            <person name="Jaromczyk J."/>
            <person name="Schardl C.L."/>
        </authorList>
    </citation>
    <scope>NUCLEOTIDE SEQUENCE [LARGE SCALE GENOMIC DNA]</scope>
    <source>
        <strain evidence="4">IPBSL-7</strain>
    </source>
</reference>